<feature type="transmembrane region" description="Helical" evidence="13">
    <location>
        <begin position="790"/>
        <end position="810"/>
    </location>
</feature>
<protein>
    <recommendedName>
        <fullName evidence="4 13">GPI ethanolamine phosphate transferase 2</fullName>
    </recommendedName>
</protein>
<name>A0A8H6DQD0_COCSA</name>
<feature type="transmembrane region" description="Helical" evidence="13">
    <location>
        <begin position="672"/>
        <end position="694"/>
    </location>
</feature>
<evidence type="ECO:0000313" key="16">
    <source>
        <dbReference type="Proteomes" id="UP000624244"/>
    </source>
</evidence>
<comment type="subcellular location">
    <subcellularLocation>
        <location evidence="1 13">Endoplasmic reticulum membrane</location>
        <topology evidence="1 13">Multi-pass membrane protein</topology>
    </subcellularLocation>
</comment>
<comment type="caution">
    <text evidence="15">The sequence shown here is derived from an EMBL/GenBank/DDBJ whole genome shotgun (WGS) entry which is preliminary data.</text>
</comment>
<keyword evidence="11" id="KW-0325">Glycoprotein</keyword>
<keyword evidence="9 13" id="KW-1133">Transmembrane helix</keyword>
<dbReference type="InterPro" id="IPR045687">
    <property type="entry name" value="PIGG/GPI7_C"/>
</dbReference>
<comment type="pathway">
    <text evidence="2 13">Glycolipid biosynthesis; glycosylphosphatidylinositol-anchor biosynthesis.</text>
</comment>
<evidence type="ECO:0000256" key="2">
    <source>
        <dbReference type="ARBA" id="ARBA00004687"/>
    </source>
</evidence>
<accession>A0A8H6DQD0</accession>
<feature type="transmembrane region" description="Helical" evidence="13">
    <location>
        <begin position="905"/>
        <end position="930"/>
    </location>
</feature>
<keyword evidence="6 13" id="KW-0808">Transferase</keyword>
<evidence type="ECO:0000256" key="11">
    <source>
        <dbReference type="ARBA" id="ARBA00023180"/>
    </source>
</evidence>
<feature type="transmembrane region" description="Helical" evidence="13">
    <location>
        <begin position="866"/>
        <end position="893"/>
    </location>
</feature>
<dbReference type="InterPro" id="IPR002591">
    <property type="entry name" value="Phosphodiest/P_Trfase"/>
</dbReference>
<dbReference type="Pfam" id="PF19316">
    <property type="entry name" value="PIGO_PIGG"/>
    <property type="match status" value="1"/>
</dbReference>
<keyword evidence="10 13" id="KW-0472">Membrane</keyword>
<dbReference type="Gene3D" id="3.40.720.10">
    <property type="entry name" value="Alkaline Phosphatase, subunit A"/>
    <property type="match status" value="1"/>
</dbReference>
<dbReference type="AlphaFoldDB" id="A0A8H6DQD0"/>
<gene>
    <name evidence="15" type="ORF">GGP41_007594</name>
</gene>
<evidence type="ECO:0000256" key="9">
    <source>
        <dbReference type="ARBA" id="ARBA00022989"/>
    </source>
</evidence>
<keyword evidence="5 13" id="KW-0337">GPI-anchor biosynthesis</keyword>
<dbReference type="GO" id="GO:0051267">
    <property type="term" value="F:CP2 mannose-ethanolamine phosphotransferase activity"/>
    <property type="evidence" value="ECO:0007669"/>
    <property type="project" value="TreeGrafter"/>
</dbReference>
<dbReference type="PANTHER" id="PTHR23072:SF0">
    <property type="entry name" value="GPI ETHANOLAMINE PHOSPHATE TRANSFERASE 2"/>
    <property type="match status" value="1"/>
</dbReference>
<evidence type="ECO:0000256" key="7">
    <source>
        <dbReference type="ARBA" id="ARBA00022692"/>
    </source>
</evidence>
<dbReference type="CDD" id="cd16024">
    <property type="entry name" value="GPI_EPT_2"/>
    <property type="match status" value="1"/>
</dbReference>
<feature type="transmembrane region" description="Helical" evidence="13">
    <location>
        <begin position="456"/>
        <end position="477"/>
    </location>
</feature>
<organism evidence="15 16">
    <name type="scientific">Cochliobolus sativus</name>
    <name type="common">Common root rot and spot blotch fungus</name>
    <name type="synonym">Bipolaris sorokiniana</name>
    <dbReference type="NCBI Taxonomy" id="45130"/>
    <lineage>
        <taxon>Eukaryota</taxon>
        <taxon>Fungi</taxon>
        <taxon>Dikarya</taxon>
        <taxon>Ascomycota</taxon>
        <taxon>Pezizomycotina</taxon>
        <taxon>Dothideomycetes</taxon>
        <taxon>Pleosporomycetidae</taxon>
        <taxon>Pleosporales</taxon>
        <taxon>Pleosporineae</taxon>
        <taxon>Pleosporaceae</taxon>
        <taxon>Bipolaris</taxon>
    </lineage>
</organism>
<dbReference type="InterPro" id="IPR017850">
    <property type="entry name" value="Alkaline_phosphatase_core_sf"/>
</dbReference>
<sequence length="933" mass="104396">MALRTLFLTVANLLIPVAILVFATGFFPYKPFMPGLAQYEELGFSEKLGKDWQKPPTPPFDKVVFMVVDALRSDFVYGEESGMSFVQSLIRDGTALPFTAHATSPTITMPRVKAITTGSIPSFVDVILNFAESDTTSTLATQDTWLAQIRAKDFENGKGKLVMYGDDTWLKLFPNVFERADGTSSFFVSDFTEVDNNVTRHVPNELLNSDWNAMIMHYLGLDHIGHKAGPKSPNMVPKQIEMDEIVRDIYSAIENEDHLSDTLFVLCGDHGMNDGGNHGGSSPGETSPALVFMSPKLTKITKPANRKSPVKPKTEGEFEYYRMVEQSDIAPTLASLLGFPVPQNNLGVFLEDFLPFWDAPLDRIQLLYRNAKQMKKIVAVKYTNLKFEDSFVKSGHAPECAEGYDANDGQKLACLWRAIISSLADGKNDVTSFYKFMHLAQETMSSTASNYNLPRLFIGTGLAFLICILSFFTLPSFRPITPAGIYFGLSLALYAILMFASSYVEEEHNFWYWTTSGWFFCLFLQNMRKEWYSQWIFHPAIMALAVHRIIRRWNQTGQKYAGADDIVNSGLFHGRYSAILWIFIGITYMDLTIRLARHVARSVATFDSDQKARTVELESTDQHRLLGTIAVLPLCGTAFVFKLAFTAKDAPEMTSGINADLMAKIDTLELVGLARMVFGGVLLSGVWIAFAEWTRSNRRKARGRQGNGDLAVAFFDLTTLFLLTQTKAENIPLYFLFRLQNLFLSLLTLTPASITLTTLLLSQTSFFALANSNSISSISLSNSYNGISTYNIFAVGLLVFASNWAGPIYWSLAGLLLLGRHGGTQRFVDTREMHVADWVAKEREWLGELAGREQDARDKRGGWEAWVGHVAVLTFWTGVMLAAVMLACTVLRQHLFIWTVFSPKYLFAMAWGVAWHLGVTVGLGGLVWWLGSW</sequence>
<dbReference type="EMBL" id="WNKQ01000022">
    <property type="protein sequence ID" value="KAF5844546.1"/>
    <property type="molecule type" value="Genomic_DNA"/>
</dbReference>
<dbReference type="GO" id="GO:0006506">
    <property type="term" value="P:GPI anchor biosynthetic process"/>
    <property type="evidence" value="ECO:0007669"/>
    <property type="project" value="UniProtKB-UniPathway"/>
</dbReference>
<dbReference type="PANTHER" id="PTHR23072">
    <property type="entry name" value="PHOSPHATIDYLINOSITOL GLYCAN-RELATED"/>
    <property type="match status" value="1"/>
</dbReference>
<dbReference type="Pfam" id="PF01663">
    <property type="entry name" value="Phosphodiest"/>
    <property type="match status" value="1"/>
</dbReference>
<feature type="transmembrane region" description="Helical" evidence="13">
    <location>
        <begin position="743"/>
        <end position="769"/>
    </location>
</feature>
<feature type="transmembrane region" description="Helical" evidence="13">
    <location>
        <begin position="532"/>
        <end position="550"/>
    </location>
</feature>
<keyword evidence="8 13" id="KW-0256">Endoplasmic reticulum</keyword>
<evidence type="ECO:0000313" key="15">
    <source>
        <dbReference type="EMBL" id="KAF5844546.1"/>
    </source>
</evidence>
<feature type="transmembrane region" description="Helical" evidence="13">
    <location>
        <begin position="484"/>
        <end position="504"/>
    </location>
</feature>
<evidence type="ECO:0000256" key="8">
    <source>
        <dbReference type="ARBA" id="ARBA00022824"/>
    </source>
</evidence>
<proteinExistence type="inferred from homology"/>
<comment type="similarity">
    <text evidence="3 13">Belongs to the PIGG/PIGN/PIGO family. PIGG subfamily.</text>
</comment>
<feature type="domain" description="GPI ethanolamine phosphate transferase 2 C-terminal" evidence="14">
    <location>
        <begin position="448"/>
        <end position="933"/>
    </location>
</feature>
<evidence type="ECO:0000256" key="6">
    <source>
        <dbReference type="ARBA" id="ARBA00022679"/>
    </source>
</evidence>
<evidence type="ECO:0000256" key="12">
    <source>
        <dbReference type="ARBA" id="ARBA00056729"/>
    </source>
</evidence>
<evidence type="ECO:0000256" key="13">
    <source>
        <dbReference type="RuleBase" id="RU367106"/>
    </source>
</evidence>
<evidence type="ECO:0000256" key="10">
    <source>
        <dbReference type="ARBA" id="ARBA00023136"/>
    </source>
</evidence>
<evidence type="ECO:0000259" key="14">
    <source>
        <dbReference type="Pfam" id="PF19316"/>
    </source>
</evidence>
<dbReference type="SUPFAM" id="SSF53649">
    <property type="entry name" value="Alkaline phosphatase-like"/>
    <property type="match status" value="1"/>
</dbReference>
<dbReference type="Proteomes" id="UP000624244">
    <property type="component" value="Unassembled WGS sequence"/>
</dbReference>
<feature type="transmembrane region" description="Helical" evidence="13">
    <location>
        <begin position="625"/>
        <end position="645"/>
    </location>
</feature>
<dbReference type="GO" id="GO:0005789">
    <property type="term" value="C:endoplasmic reticulum membrane"/>
    <property type="evidence" value="ECO:0007669"/>
    <property type="project" value="UniProtKB-SubCell"/>
</dbReference>
<dbReference type="UniPathway" id="UPA00196"/>
<evidence type="ECO:0000256" key="1">
    <source>
        <dbReference type="ARBA" id="ARBA00004477"/>
    </source>
</evidence>
<dbReference type="InterPro" id="IPR039527">
    <property type="entry name" value="PIGG/GPI7"/>
</dbReference>
<feature type="transmembrane region" description="Helical" evidence="13">
    <location>
        <begin position="7"/>
        <end position="29"/>
    </location>
</feature>
<evidence type="ECO:0000256" key="5">
    <source>
        <dbReference type="ARBA" id="ARBA00022502"/>
    </source>
</evidence>
<dbReference type="InterPro" id="IPR037674">
    <property type="entry name" value="PIG-G_N"/>
</dbReference>
<dbReference type="FunFam" id="3.40.720.10:FF:000045">
    <property type="entry name" value="GPI ethanolamine phosphate transferase 2"/>
    <property type="match status" value="1"/>
</dbReference>
<evidence type="ECO:0000256" key="4">
    <source>
        <dbReference type="ARBA" id="ARBA00020830"/>
    </source>
</evidence>
<comment type="function">
    <text evidence="12 13">Ethanolamine phosphate transferase involved in glycosylphosphatidylinositol-anchor biosynthesis. Transfers ethanolamine phosphate to the GPI second mannose.</text>
</comment>
<reference evidence="15" key="1">
    <citation type="submission" date="2019-11" db="EMBL/GenBank/DDBJ databases">
        <title>Bipolaris sorokiniana Genome sequencing.</title>
        <authorList>
            <person name="Wang H."/>
        </authorList>
    </citation>
    <scope>NUCLEOTIDE SEQUENCE</scope>
</reference>
<evidence type="ECO:0000256" key="3">
    <source>
        <dbReference type="ARBA" id="ARBA00005315"/>
    </source>
</evidence>
<keyword evidence="7 13" id="KW-0812">Transmembrane</keyword>